<accession>A0A915EDE1</accession>
<proteinExistence type="predicted"/>
<dbReference type="AlphaFoldDB" id="A0A915EDE1"/>
<feature type="signal peptide" evidence="1">
    <location>
        <begin position="1"/>
        <end position="27"/>
    </location>
</feature>
<evidence type="ECO:0000313" key="3">
    <source>
        <dbReference type="WBParaSite" id="jg4680"/>
    </source>
</evidence>
<evidence type="ECO:0000256" key="1">
    <source>
        <dbReference type="SAM" id="SignalP"/>
    </source>
</evidence>
<feature type="chain" id="PRO_5037846726" evidence="1">
    <location>
        <begin position="28"/>
        <end position="70"/>
    </location>
</feature>
<name>A0A915EDE1_9BILA</name>
<keyword evidence="1" id="KW-0732">Signal</keyword>
<protein>
    <submittedName>
        <fullName evidence="3">Uncharacterized protein</fullName>
    </submittedName>
</protein>
<organism evidence="2 3">
    <name type="scientific">Ditylenchus dipsaci</name>
    <dbReference type="NCBI Taxonomy" id="166011"/>
    <lineage>
        <taxon>Eukaryota</taxon>
        <taxon>Metazoa</taxon>
        <taxon>Ecdysozoa</taxon>
        <taxon>Nematoda</taxon>
        <taxon>Chromadorea</taxon>
        <taxon>Rhabditida</taxon>
        <taxon>Tylenchina</taxon>
        <taxon>Tylenchomorpha</taxon>
        <taxon>Sphaerularioidea</taxon>
        <taxon>Anguinidae</taxon>
        <taxon>Anguininae</taxon>
        <taxon>Ditylenchus</taxon>
    </lineage>
</organism>
<evidence type="ECO:0000313" key="2">
    <source>
        <dbReference type="Proteomes" id="UP000887574"/>
    </source>
</evidence>
<sequence>MSRISAITLVCLCITVFVVCLLDVADAQMFGMGPFYGNDLGYSGSGGNYGSSNGIASTWLLCSSVNCGRG</sequence>
<reference evidence="3" key="1">
    <citation type="submission" date="2022-11" db="UniProtKB">
        <authorList>
            <consortium name="WormBaseParasite"/>
        </authorList>
    </citation>
    <scope>IDENTIFICATION</scope>
</reference>
<dbReference type="Proteomes" id="UP000887574">
    <property type="component" value="Unplaced"/>
</dbReference>
<dbReference type="WBParaSite" id="jg4680">
    <property type="protein sequence ID" value="jg4680"/>
    <property type="gene ID" value="jg4680"/>
</dbReference>
<keyword evidence="2" id="KW-1185">Reference proteome</keyword>